<keyword evidence="2" id="KW-1185">Reference proteome</keyword>
<accession>A0AAW7YWZ0</accession>
<gene>
    <name evidence="1" type="ORF">Q4528_15660</name>
</gene>
<feature type="non-terminal residue" evidence="1">
    <location>
        <position position="62"/>
    </location>
</feature>
<evidence type="ECO:0000313" key="1">
    <source>
        <dbReference type="EMBL" id="MDO6575548.1"/>
    </source>
</evidence>
<sequence length="62" mass="6986">MEKALPLLLEGKQLRPDAALKMGLVEEMVETVEELVPAAKAWIMTNPDMGTQPWDQRGFTYP</sequence>
<dbReference type="Gene3D" id="3.90.226.10">
    <property type="entry name" value="2-enoyl-CoA Hydratase, Chain A, domain 1"/>
    <property type="match status" value="1"/>
</dbReference>
<proteinExistence type="predicted"/>
<dbReference type="AlphaFoldDB" id="A0AAW7YWZ0"/>
<reference evidence="1" key="1">
    <citation type="submission" date="2023-07" db="EMBL/GenBank/DDBJ databases">
        <title>Genome content predicts the carbon catabolic preferences of heterotrophic bacteria.</title>
        <authorList>
            <person name="Gralka M."/>
        </authorList>
    </citation>
    <scope>NUCLEOTIDE SEQUENCE</scope>
    <source>
        <strain evidence="1">E2R20</strain>
    </source>
</reference>
<name>A0AAW7YWZ0_9STAP</name>
<dbReference type="SUPFAM" id="SSF52096">
    <property type="entry name" value="ClpP/crotonase"/>
    <property type="match status" value="1"/>
</dbReference>
<dbReference type="EMBL" id="JAUOQO010000849">
    <property type="protein sequence ID" value="MDO6575548.1"/>
    <property type="molecule type" value="Genomic_DNA"/>
</dbReference>
<protein>
    <submittedName>
        <fullName evidence="1">Uncharacterized protein</fullName>
    </submittedName>
</protein>
<dbReference type="Proteomes" id="UP001170310">
    <property type="component" value="Unassembled WGS sequence"/>
</dbReference>
<dbReference type="InterPro" id="IPR029045">
    <property type="entry name" value="ClpP/crotonase-like_dom_sf"/>
</dbReference>
<organism evidence="1 2">
    <name type="scientific">Staphylococcus pasteuri_A</name>
    <dbReference type="NCBI Taxonomy" id="3062664"/>
    <lineage>
        <taxon>Bacteria</taxon>
        <taxon>Bacillati</taxon>
        <taxon>Bacillota</taxon>
        <taxon>Bacilli</taxon>
        <taxon>Bacillales</taxon>
        <taxon>Staphylococcaceae</taxon>
        <taxon>Staphylococcus</taxon>
    </lineage>
</organism>
<comment type="caution">
    <text evidence="1">The sequence shown here is derived from an EMBL/GenBank/DDBJ whole genome shotgun (WGS) entry which is preliminary data.</text>
</comment>
<evidence type="ECO:0000313" key="2">
    <source>
        <dbReference type="Proteomes" id="UP001170310"/>
    </source>
</evidence>